<keyword evidence="3" id="KW-0804">Transcription</keyword>
<proteinExistence type="predicted"/>
<dbReference type="InterPro" id="IPR019887">
    <property type="entry name" value="Tscrpt_reg_AsnC/Lrp_C"/>
</dbReference>
<dbReference type="InterPro" id="IPR000485">
    <property type="entry name" value="AsnC-type_HTH_dom"/>
</dbReference>
<dbReference type="Gene3D" id="3.30.70.920">
    <property type="match status" value="1"/>
</dbReference>
<keyword evidence="6" id="KW-1185">Reference proteome</keyword>
<dbReference type="InterPro" id="IPR036388">
    <property type="entry name" value="WH-like_DNA-bd_sf"/>
</dbReference>
<dbReference type="SMART" id="SM00344">
    <property type="entry name" value="HTH_ASNC"/>
    <property type="match status" value="1"/>
</dbReference>
<reference evidence="5" key="1">
    <citation type="submission" date="2022-07" db="EMBL/GenBank/DDBJ databases">
        <title>Complete genome of CX2.</title>
        <authorList>
            <person name="Cao G."/>
        </authorList>
    </citation>
    <scope>NUCLEOTIDE SEQUENCE</scope>
    <source>
        <strain evidence="5">CX2</strain>
    </source>
</reference>
<protein>
    <submittedName>
        <fullName evidence="5">Lrp/AsnC family transcriptional regulator</fullName>
    </submittedName>
</protein>
<dbReference type="SUPFAM" id="SSF54909">
    <property type="entry name" value="Dimeric alpha+beta barrel"/>
    <property type="match status" value="1"/>
</dbReference>
<evidence type="ECO:0000259" key="4">
    <source>
        <dbReference type="PROSITE" id="PS50956"/>
    </source>
</evidence>
<name>A0ABY5FQS9_9BACL</name>
<keyword evidence="2" id="KW-0238">DNA-binding</keyword>
<evidence type="ECO:0000256" key="2">
    <source>
        <dbReference type="ARBA" id="ARBA00023125"/>
    </source>
</evidence>
<dbReference type="PRINTS" id="PR00033">
    <property type="entry name" value="HTHASNC"/>
</dbReference>
<dbReference type="Gene3D" id="1.10.10.10">
    <property type="entry name" value="Winged helix-like DNA-binding domain superfamily/Winged helix DNA-binding domain"/>
    <property type="match status" value="1"/>
</dbReference>
<evidence type="ECO:0000313" key="6">
    <source>
        <dbReference type="Proteomes" id="UP001060325"/>
    </source>
</evidence>
<organism evidence="5 6">
    <name type="scientific">Exiguobacterium aurantiacum</name>
    <dbReference type="NCBI Taxonomy" id="33987"/>
    <lineage>
        <taxon>Bacteria</taxon>
        <taxon>Bacillati</taxon>
        <taxon>Bacillota</taxon>
        <taxon>Bacilli</taxon>
        <taxon>Bacillales</taxon>
        <taxon>Bacillales Family XII. Incertae Sedis</taxon>
        <taxon>Exiguobacterium</taxon>
    </lineage>
</organism>
<dbReference type="PROSITE" id="PS50956">
    <property type="entry name" value="HTH_ASNC_2"/>
    <property type="match status" value="1"/>
</dbReference>
<accession>A0ABY5FQS9</accession>
<dbReference type="InterPro" id="IPR019888">
    <property type="entry name" value="Tscrpt_reg_AsnC-like"/>
</dbReference>
<dbReference type="RefSeq" id="WP_029594764.1">
    <property type="nucleotide sequence ID" value="NZ_CP101462.1"/>
</dbReference>
<evidence type="ECO:0000313" key="5">
    <source>
        <dbReference type="EMBL" id="UTT43473.1"/>
    </source>
</evidence>
<dbReference type="PANTHER" id="PTHR30154:SF55">
    <property type="entry name" value="HTH-TYPE TRANSCRIPTIONAL REGULATOR LRPB"/>
    <property type="match status" value="1"/>
</dbReference>
<dbReference type="Pfam" id="PF13412">
    <property type="entry name" value="HTH_24"/>
    <property type="match status" value="1"/>
</dbReference>
<dbReference type="Pfam" id="PF01037">
    <property type="entry name" value="AsnC_trans_reg"/>
    <property type="match status" value="1"/>
</dbReference>
<dbReference type="InterPro" id="IPR036390">
    <property type="entry name" value="WH_DNA-bd_sf"/>
</dbReference>
<evidence type="ECO:0000256" key="3">
    <source>
        <dbReference type="ARBA" id="ARBA00023163"/>
    </source>
</evidence>
<feature type="domain" description="HTH asnC-type" evidence="4">
    <location>
        <begin position="2"/>
        <end position="63"/>
    </location>
</feature>
<dbReference type="Proteomes" id="UP001060325">
    <property type="component" value="Chromosome"/>
</dbReference>
<dbReference type="InterPro" id="IPR011008">
    <property type="entry name" value="Dimeric_a/b-barrel"/>
</dbReference>
<dbReference type="SUPFAM" id="SSF46785">
    <property type="entry name" value="Winged helix' DNA-binding domain"/>
    <property type="match status" value="1"/>
</dbReference>
<evidence type="ECO:0000256" key="1">
    <source>
        <dbReference type="ARBA" id="ARBA00023015"/>
    </source>
</evidence>
<dbReference type="EMBL" id="CP101462">
    <property type="protein sequence ID" value="UTT43473.1"/>
    <property type="molecule type" value="Genomic_DNA"/>
</dbReference>
<gene>
    <name evidence="5" type="ORF">NMQ00_02945</name>
</gene>
<sequence>MLDPTDRLIIEALQANSRITMKELGAHVHLTGQATATRVKKLEDLGIIEGYTIRVNEDKLGLPVHAMITIFTSSTFHDPYLMFLEEHRPYVRNNYKVSGDGCYVLECRFPSNQELNAFLDGLSKYVNYKLSIVIN</sequence>
<keyword evidence="1" id="KW-0805">Transcription regulation</keyword>
<dbReference type="PANTHER" id="PTHR30154">
    <property type="entry name" value="LEUCINE-RESPONSIVE REGULATORY PROTEIN"/>
    <property type="match status" value="1"/>
</dbReference>